<dbReference type="Gene3D" id="3.40.190.10">
    <property type="entry name" value="Periplasmic binding protein-like II"/>
    <property type="match status" value="2"/>
</dbReference>
<sequence length="392" mass="41671">MENLMRTPLRRLGIAALATLAVVSGAACSSSESDTAAVDLPAAPAEQQLSGICPGTVVVQLQWEPETDSGPIFGLLGPGYRVDSDHNKVTGPLVTDGKDTGVKLEIRAGGPAIGFQTVPSQMYVDQSITLGLAHSEHAIAAAGAQPIVAVTTLLRNSPQLLMWDPKTHPDWHGIADIGKSGAPIVVSQGQLYPDWLVSRGLVDAKQIDNSYDNAPSRFVAGPSFAQQGFLNSEPYVYEHEVRAWGKPVAYQLLRDVGYEGYARTVNVRADRLAELRPCLQRLVPMIQRATAQFRADPGHIDDTVVDIVAKSANFSPYSAELAAYGSKALIDGGLIGNDTDGVLGSFDEARVQRVIDEFAPILRRGGAAVPAGLTARDLITKEFLNPAISVAG</sequence>
<dbReference type="Proteomes" id="UP000323876">
    <property type="component" value="Unassembled WGS sequence"/>
</dbReference>
<keyword evidence="3" id="KW-1185">Reference proteome</keyword>
<keyword evidence="1" id="KW-0732">Signal</keyword>
<evidence type="ECO:0000313" key="2">
    <source>
        <dbReference type="EMBL" id="KAA8889796.1"/>
    </source>
</evidence>
<proteinExistence type="predicted"/>
<dbReference type="EMBL" id="VXLC01000001">
    <property type="protein sequence ID" value="KAA8889796.1"/>
    <property type="molecule type" value="Genomic_DNA"/>
</dbReference>
<feature type="signal peptide" evidence="1">
    <location>
        <begin position="1"/>
        <end position="26"/>
    </location>
</feature>
<dbReference type="PROSITE" id="PS51257">
    <property type="entry name" value="PROKAR_LIPOPROTEIN"/>
    <property type="match status" value="1"/>
</dbReference>
<protein>
    <submittedName>
        <fullName evidence="2">Nitrate ABC transporter substrate-binding protein</fullName>
    </submittedName>
</protein>
<organism evidence="2 3">
    <name type="scientific">Nocardia colli</name>
    <dbReference type="NCBI Taxonomy" id="2545717"/>
    <lineage>
        <taxon>Bacteria</taxon>
        <taxon>Bacillati</taxon>
        <taxon>Actinomycetota</taxon>
        <taxon>Actinomycetes</taxon>
        <taxon>Mycobacteriales</taxon>
        <taxon>Nocardiaceae</taxon>
        <taxon>Nocardia</taxon>
    </lineage>
</organism>
<evidence type="ECO:0000313" key="3">
    <source>
        <dbReference type="Proteomes" id="UP000323876"/>
    </source>
</evidence>
<name>A0A5N0ELN9_9NOCA</name>
<reference evidence="2 3" key="1">
    <citation type="submission" date="2019-09" db="EMBL/GenBank/DDBJ databases">
        <authorList>
            <person name="Wang X."/>
        </authorList>
    </citation>
    <scope>NUCLEOTIDE SEQUENCE [LARGE SCALE GENOMIC DNA]</scope>
    <source>
        <strain evidence="2 3">CICC 11023</strain>
    </source>
</reference>
<accession>A0A5N0ELN9</accession>
<feature type="chain" id="PRO_5038647098" evidence="1">
    <location>
        <begin position="27"/>
        <end position="392"/>
    </location>
</feature>
<gene>
    <name evidence="2" type="ORF">F3087_00155</name>
</gene>
<evidence type="ECO:0000256" key="1">
    <source>
        <dbReference type="SAM" id="SignalP"/>
    </source>
</evidence>
<dbReference type="OrthoDB" id="3595952at2"/>
<comment type="caution">
    <text evidence="2">The sequence shown here is derived from an EMBL/GenBank/DDBJ whole genome shotgun (WGS) entry which is preliminary data.</text>
</comment>
<dbReference type="AlphaFoldDB" id="A0A5N0ELN9"/>